<comment type="caution">
    <text evidence="3">The sequence shown here is derived from an EMBL/GenBank/DDBJ whole genome shotgun (WGS) entry which is preliminary data.</text>
</comment>
<evidence type="ECO:0000313" key="4">
    <source>
        <dbReference type="Proteomes" id="UP001302745"/>
    </source>
</evidence>
<sequence length="163" mass="17202">MKHSWLLPALLGSAQAASSLDKVGIAVGDKVRSSEGKVLFGKGIAYREQDRRDGASVQSASANAIPVINIALPNQTQSTLDIQQREARESDQLEDEDAPPTITFRATNSPPDAAENPPLQQAEPSNSHAPTGVKTRNPASANQAIAGMSVGLVSVMLIFTVFL</sequence>
<keyword evidence="4" id="KW-1185">Reference proteome</keyword>
<name>A0AAN6VF65_9PEZI</name>
<feature type="region of interest" description="Disordered" evidence="1">
    <location>
        <begin position="76"/>
        <end position="137"/>
    </location>
</feature>
<keyword evidence="2" id="KW-0732">Signal</keyword>
<dbReference type="EMBL" id="MU857090">
    <property type="protein sequence ID" value="KAK4150179.1"/>
    <property type="molecule type" value="Genomic_DNA"/>
</dbReference>
<feature type="signal peptide" evidence="2">
    <location>
        <begin position="1"/>
        <end position="16"/>
    </location>
</feature>
<evidence type="ECO:0000313" key="3">
    <source>
        <dbReference type="EMBL" id="KAK4150179.1"/>
    </source>
</evidence>
<evidence type="ECO:0000256" key="2">
    <source>
        <dbReference type="SAM" id="SignalP"/>
    </source>
</evidence>
<evidence type="ECO:0000256" key="1">
    <source>
        <dbReference type="SAM" id="MobiDB-lite"/>
    </source>
</evidence>
<proteinExistence type="predicted"/>
<dbReference type="AlphaFoldDB" id="A0AAN6VF65"/>
<gene>
    <name evidence="3" type="ORF">C8A00DRAFT_18249</name>
</gene>
<feature type="compositionally biased region" description="Polar residues" evidence="1">
    <location>
        <begin position="118"/>
        <end position="129"/>
    </location>
</feature>
<protein>
    <submittedName>
        <fullName evidence="3">Uncharacterized protein</fullName>
    </submittedName>
</protein>
<accession>A0AAN6VF65</accession>
<feature type="chain" id="PRO_5042872873" evidence="2">
    <location>
        <begin position="17"/>
        <end position="163"/>
    </location>
</feature>
<reference evidence="3" key="2">
    <citation type="submission" date="2023-05" db="EMBL/GenBank/DDBJ databases">
        <authorList>
            <consortium name="Lawrence Berkeley National Laboratory"/>
            <person name="Steindorff A."/>
            <person name="Hensen N."/>
            <person name="Bonometti L."/>
            <person name="Westerberg I."/>
            <person name="Brannstrom I.O."/>
            <person name="Guillou S."/>
            <person name="Cros-Aarteil S."/>
            <person name="Calhoun S."/>
            <person name="Haridas S."/>
            <person name="Kuo A."/>
            <person name="Mondo S."/>
            <person name="Pangilinan J."/>
            <person name="Riley R."/>
            <person name="Labutti K."/>
            <person name="Andreopoulos B."/>
            <person name="Lipzen A."/>
            <person name="Chen C."/>
            <person name="Yanf M."/>
            <person name="Daum C."/>
            <person name="Ng V."/>
            <person name="Clum A."/>
            <person name="Ohm R."/>
            <person name="Martin F."/>
            <person name="Silar P."/>
            <person name="Natvig D."/>
            <person name="Lalanne C."/>
            <person name="Gautier V."/>
            <person name="Ament-Velasquez S.L."/>
            <person name="Kruys A."/>
            <person name="Hutchinson M.I."/>
            <person name="Powell A.J."/>
            <person name="Barry K."/>
            <person name="Miller A.N."/>
            <person name="Grigoriev I.V."/>
            <person name="Debuchy R."/>
            <person name="Gladieux P."/>
            <person name="Thoren M.H."/>
            <person name="Johannesson H."/>
        </authorList>
    </citation>
    <scope>NUCLEOTIDE SEQUENCE</scope>
    <source>
        <strain evidence="3">CBS 538.74</strain>
    </source>
</reference>
<reference evidence="3" key="1">
    <citation type="journal article" date="2023" name="Mol. Phylogenet. Evol.">
        <title>Genome-scale phylogeny and comparative genomics of the fungal order Sordariales.</title>
        <authorList>
            <person name="Hensen N."/>
            <person name="Bonometti L."/>
            <person name="Westerberg I."/>
            <person name="Brannstrom I.O."/>
            <person name="Guillou S."/>
            <person name="Cros-Aarteil S."/>
            <person name="Calhoun S."/>
            <person name="Haridas S."/>
            <person name="Kuo A."/>
            <person name="Mondo S."/>
            <person name="Pangilinan J."/>
            <person name="Riley R."/>
            <person name="LaButti K."/>
            <person name="Andreopoulos B."/>
            <person name="Lipzen A."/>
            <person name="Chen C."/>
            <person name="Yan M."/>
            <person name="Daum C."/>
            <person name="Ng V."/>
            <person name="Clum A."/>
            <person name="Steindorff A."/>
            <person name="Ohm R.A."/>
            <person name="Martin F."/>
            <person name="Silar P."/>
            <person name="Natvig D.O."/>
            <person name="Lalanne C."/>
            <person name="Gautier V."/>
            <person name="Ament-Velasquez S.L."/>
            <person name="Kruys A."/>
            <person name="Hutchinson M.I."/>
            <person name="Powell A.J."/>
            <person name="Barry K."/>
            <person name="Miller A.N."/>
            <person name="Grigoriev I.V."/>
            <person name="Debuchy R."/>
            <person name="Gladieux P."/>
            <person name="Hiltunen Thoren M."/>
            <person name="Johannesson H."/>
        </authorList>
    </citation>
    <scope>NUCLEOTIDE SEQUENCE</scope>
    <source>
        <strain evidence="3">CBS 538.74</strain>
    </source>
</reference>
<organism evidence="3 4">
    <name type="scientific">Chaetomidium leptoderma</name>
    <dbReference type="NCBI Taxonomy" id="669021"/>
    <lineage>
        <taxon>Eukaryota</taxon>
        <taxon>Fungi</taxon>
        <taxon>Dikarya</taxon>
        <taxon>Ascomycota</taxon>
        <taxon>Pezizomycotina</taxon>
        <taxon>Sordariomycetes</taxon>
        <taxon>Sordariomycetidae</taxon>
        <taxon>Sordariales</taxon>
        <taxon>Chaetomiaceae</taxon>
        <taxon>Chaetomidium</taxon>
    </lineage>
</organism>
<dbReference type="Proteomes" id="UP001302745">
    <property type="component" value="Unassembled WGS sequence"/>
</dbReference>